<protein>
    <submittedName>
        <fullName evidence="11">Type I secretion system ATPase</fullName>
    </submittedName>
</protein>
<dbReference type="InterPro" id="IPR011527">
    <property type="entry name" value="ABC1_TM_dom"/>
</dbReference>
<dbReference type="SUPFAM" id="SSF52540">
    <property type="entry name" value="P-loop containing nucleoside triphosphate hydrolases"/>
    <property type="match status" value="1"/>
</dbReference>
<dbReference type="GO" id="GO:0005524">
    <property type="term" value="F:ATP binding"/>
    <property type="evidence" value="ECO:0007669"/>
    <property type="project" value="UniProtKB-KW"/>
</dbReference>
<dbReference type="AlphaFoldDB" id="A0A3B0SN28"/>
<keyword evidence="3" id="KW-0547">Nucleotide-binding</keyword>
<dbReference type="InterPro" id="IPR036640">
    <property type="entry name" value="ABC1_TM_sf"/>
</dbReference>
<evidence type="ECO:0000313" key="11">
    <source>
        <dbReference type="EMBL" id="VAW06858.1"/>
    </source>
</evidence>
<feature type="transmembrane region" description="Helical" evidence="8">
    <location>
        <begin position="413"/>
        <end position="433"/>
    </location>
</feature>
<dbReference type="SUPFAM" id="SSF90123">
    <property type="entry name" value="ABC transporter transmembrane region"/>
    <property type="match status" value="1"/>
</dbReference>
<evidence type="ECO:0000259" key="9">
    <source>
        <dbReference type="PROSITE" id="PS50893"/>
    </source>
</evidence>
<feature type="domain" description="ABC transporter" evidence="9">
    <location>
        <begin position="508"/>
        <end position="737"/>
    </location>
</feature>
<sequence length="739" mass="80995">MVHQVDNIETSAVDPDISENEDGVVSPVNELIDRLERAFGNNARVGTTTSAECAVAIDRFLKITGWSQGSRRVFESMPHADSLETIDAFRTVLFHLGFNTSVEEASVKCLRNEFLPCFLRTPSGSLILIEAASNADSVKIFDPVSKMHIEVSPDTIQGALIFPEQIKLSEDTTPASAPKWSTTALKVFRPDIAKIFFLSFIVNIFALAPPLYVMNVYDKAIGAKSPDVLLGLTIGIVMIVAADFSLRQIRSLFQAYLGARLDEQANETAFRQLLHMPLSFVEDAPIGSQLTRLRQMTSVREAFTGVLATALFDLPFIGLFIVVTAIIGGPLVWPPLILIGVYIALAAWAIPRTRQLVTAAGNAKSQLNNLTIEAVSAQRAIRDLSAETIWQSRHRRYSADSVMHNMKARQFSFLIQTLSQALVAAAGVATLAFGTGMVIAGDLSAGALIAVMALAWRILGPIRSTFLSGLTLGQALQSIEQIDRLVKMPREREPNANPSISRNFVGHIVCENLAFRYPSQREPAIRSVSFELKPGQLMCLCGPSGSGKSTILRILLGLHQQQAGSVFVDGLDLRQLDKGEWRHSLGVAPQSSDLFYGTVTQNLTLAHPAATDEEIEDIARRFGIDDYYSSVLNEGLATRFKSGSHSSWPDALVRRIVLCRAFIGNPPIYLLDNPAANLDMAGEKAFLALLEERRKKSAIIMTTHRPSYMRMADTVIWLDRGAIRDMGPPEIVLPRQLAG</sequence>
<evidence type="ECO:0000259" key="10">
    <source>
        <dbReference type="PROSITE" id="PS50929"/>
    </source>
</evidence>
<reference evidence="11" key="1">
    <citation type="submission" date="2018-06" db="EMBL/GenBank/DDBJ databases">
        <authorList>
            <person name="Zhirakovskaya E."/>
        </authorList>
    </citation>
    <scope>NUCLEOTIDE SEQUENCE</scope>
</reference>
<dbReference type="Pfam" id="PF00005">
    <property type="entry name" value="ABC_tran"/>
    <property type="match status" value="1"/>
</dbReference>
<accession>A0A3B0SN28</accession>
<evidence type="ECO:0000256" key="1">
    <source>
        <dbReference type="ARBA" id="ARBA00004141"/>
    </source>
</evidence>
<dbReference type="PROSITE" id="PS50929">
    <property type="entry name" value="ABC_TM1F"/>
    <property type="match status" value="1"/>
</dbReference>
<dbReference type="Pfam" id="PF00664">
    <property type="entry name" value="ABC_membrane"/>
    <property type="match status" value="1"/>
</dbReference>
<dbReference type="InterPro" id="IPR003439">
    <property type="entry name" value="ABC_transporter-like_ATP-bd"/>
</dbReference>
<dbReference type="InterPro" id="IPR039421">
    <property type="entry name" value="Type_1_exporter"/>
</dbReference>
<evidence type="ECO:0000256" key="4">
    <source>
        <dbReference type="ARBA" id="ARBA00022840"/>
    </source>
</evidence>
<feature type="transmembrane region" description="Helical" evidence="8">
    <location>
        <begin position="332"/>
        <end position="350"/>
    </location>
</feature>
<evidence type="ECO:0000256" key="5">
    <source>
        <dbReference type="ARBA" id="ARBA00022989"/>
    </source>
</evidence>
<dbReference type="PANTHER" id="PTHR24221">
    <property type="entry name" value="ATP-BINDING CASSETTE SUB-FAMILY B"/>
    <property type="match status" value="1"/>
</dbReference>
<dbReference type="PANTHER" id="PTHR24221:SF248">
    <property type="entry name" value="ABC TRANSPORTER TRANSMEMBRANE REGION"/>
    <property type="match status" value="1"/>
</dbReference>
<dbReference type="SMART" id="SM00382">
    <property type="entry name" value="AAA"/>
    <property type="match status" value="1"/>
</dbReference>
<feature type="transmembrane region" description="Helical" evidence="8">
    <location>
        <begin position="228"/>
        <end position="246"/>
    </location>
</feature>
<keyword evidence="2 8" id="KW-0812">Transmembrane</keyword>
<evidence type="ECO:0000256" key="6">
    <source>
        <dbReference type="ARBA" id="ARBA00023136"/>
    </source>
</evidence>
<dbReference type="EMBL" id="UOEH01000545">
    <property type="protein sequence ID" value="VAW06858.1"/>
    <property type="molecule type" value="Genomic_DNA"/>
</dbReference>
<feature type="transmembrane region" description="Helical" evidence="8">
    <location>
        <begin position="302"/>
        <end position="326"/>
    </location>
</feature>
<comment type="subcellular location">
    <subcellularLocation>
        <location evidence="1">Membrane</location>
        <topology evidence="1">Multi-pass membrane protein</topology>
    </subcellularLocation>
</comment>
<dbReference type="InterPro" id="IPR003593">
    <property type="entry name" value="AAA+_ATPase"/>
</dbReference>
<feature type="region of interest" description="Disordered" evidence="7">
    <location>
        <begin position="1"/>
        <end position="20"/>
    </location>
</feature>
<feature type="transmembrane region" description="Helical" evidence="8">
    <location>
        <begin position="439"/>
        <end position="459"/>
    </location>
</feature>
<dbReference type="GO" id="GO:0140359">
    <property type="term" value="F:ABC-type transporter activity"/>
    <property type="evidence" value="ECO:0007669"/>
    <property type="project" value="InterPro"/>
</dbReference>
<keyword evidence="5 8" id="KW-1133">Transmembrane helix</keyword>
<name>A0A3B0SN28_9ZZZZ</name>
<proteinExistence type="predicted"/>
<evidence type="ECO:0000256" key="3">
    <source>
        <dbReference type="ARBA" id="ARBA00022741"/>
    </source>
</evidence>
<dbReference type="Gene3D" id="1.20.1560.10">
    <property type="entry name" value="ABC transporter type 1, transmembrane domain"/>
    <property type="match status" value="1"/>
</dbReference>
<dbReference type="PROSITE" id="PS50893">
    <property type="entry name" value="ABC_TRANSPORTER_2"/>
    <property type="match status" value="1"/>
</dbReference>
<evidence type="ECO:0000256" key="2">
    <source>
        <dbReference type="ARBA" id="ARBA00022692"/>
    </source>
</evidence>
<gene>
    <name evidence="11" type="ORF">MNBD_ALPHA05-406</name>
</gene>
<evidence type="ECO:0000256" key="8">
    <source>
        <dbReference type="SAM" id="Phobius"/>
    </source>
</evidence>
<keyword evidence="6 8" id="KW-0472">Membrane</keyword>
<organism evidence="11">
    <name type="scientific">hydrothermal vent metagenome</name>
    <dbReference type="NCBI Taxonomy" id="652676"/>
    <lineage>
        <taxon>unclassified sequences</taxon>
        <taxon>metagenomes</taxon>
        <taxon>ecological metagenomes</taxon>
    </lineage>
</organism>
<dbReference type="GO" id="GO:0016887">
    <property type="term" value="F:ATP hydrolysis activity"/>
    <property type="evidence" value="ECO:0007669"/>
    <property type="project" value="InterPro"/>
</dbReference>
<feature type="transmembrane region" description="Helical" evidence="8">
    <location>
        <begin position="195"/>
        <end position="213"/>
    </location>
</feature>
<dbReference type="Gene3D" id="3.40.50.300">
    <property type="entry name" value="P-loop containing nucleotide triphosphate hydrolases"/>
    <property type="match status" value="1"/>
</dbReference>
<keyword evidence="4" id="KW-0067">ATP-binding</keyword>
<evidence type="ECO:0000256" key="7">
    <source>
        <dbReference type="SAM" id="MobiDB-lite"/>
    </source>
</evidence>
<dbReference type="GO" id="GO:0034040">
    <property type="term" value="F:ATPase-coupled lipid transmembrane transporter activity"/>
    <property type="evidence" value="ECO:0007669"/>
    <property type="project" value="TreeGrafter"/>
</dbReference>
<dbReference type="GO" id="GO:0016020">
    <property type="term" value="C:membrane"/>
    <property type="evidence" value="ECO:0007669"/>
    <property type="project" value="UniProtKB-SubCell"/>
</dbReference>
<dbReference type="InterPro" id="IPR027417">
    <property type="entry name" value="P-loop_NTPase"/>
</dbReference>
<feature type="domain" description="ABC transmembrane type-1" evidence="10">
    <location>
        <begin position="195"/>
        <end position="474"/>
    </location>
</feature>